<dbReference type="Gene3D" id="1.10.510.10">
    <property type="entry name" value="Transferase(Phosphotransferase) domain 1"/>
    <property type="match status" value="1"/>
</dbReference>
<dbReference type="PROSITE" id="PS00108">
    <property type="entry name" value="PROTEIN_KINASE_ST"/>
    <property type="match status" value="1"/>
</dbReference>
<dbReference type="InterPro" id="IPR050235">
    <property type="entry name" value="CK1_Ser-Thr_kinase"/>
</dbReference>
<dbReference type="InterPro" id="IPR008271">
    <property type="entry name" value="Ser/Thr_kinase_AS"/>
</dbReference>
<keyword evidence="5" id="KW-0808">Transferase</keyword>
<protein>
    <recommendedName>
        <fullName evidence="1">non-specific serine/threonine protein kinase</fullName>
        <ecNumber evidence="1">2.7.11.1</ecNumber>
    </recommendedName>
</protein>
<dbReference type="InterPro" id="IPR017441">
    <property type="entry name" value="Protein_kinase_ATP_BS"/>
</dbReference>
<dbReference type="SUPFAM" id="SSF56112">
    <property type="entry name" value="Protein kinase-like (PK-like)"/>
    <property type="match status" value="1"/>
</dbReference>
<evidence type="ECO:0000313" key="8">
    <source>
        <dbReference type="WBParaSite" id="TMUE_1000003110.1"/>
    </source>
</evidence>
<feature type="binding site" evidence="4">
    <location>
        <position position="58"/>
    </location>
    <ligand>
        <name>ATP</name>
        <dbReference type="ChEBI" id="CHEBI:30616"/>
    </ligand>
</feature>
<dbReference type="PROSITE" id="PS50011">
    <property type="entry name" value="PROTEIN_KINASE_DOM"/>
    <property type="match status" value="1"/>
</dbReference>
<dbReference type="PROSITE" id="PS00107">
    <property type="entry name" value="PROTEIN_KINASE_ATP"/>
    <property type="match status" value="1"/>
</dbReference>
<dbReference type="SMART" id="SM00220">
    <property type="entry name" value="S_TKc"/>
    <property type="match status" value="1"/>
</dbReference>
<keyword evidence="7" id="KW-1185">Reference proteome</keyword>
<dbReference type="GO" id="GO:0005524">
    <property type="term" value="F:ATP binding"/>
    <property type="evidence" value="ECO:0007669"/>
    <property type="project" value="UniProtKB-UniRule"/>
</dbReference>
<evidence type="ECO:0000313" key="7">
    <source>
        <dbReference type="Proteomes" id="UP000046395"/>
    </source>
</evidence>
<dbReference type="PANTHER" id="PTHR11909">
    <property type="entry name" value="CASEIN KINASE-RELATED"/>
    <property type="match status" value="1"/>
</dbReference>
<dbReference type="WBParaSite" id="TMUE_1000003110.1">
    <property type="protein sequence ID" value="TMUE_1000003110.1"/>
    <property type="gene ID" value="WBGene00291364"/>
</dbReference>
<dbReference type="AlphaFoldDB" id="A0A5S6Q7L6"/>
<dbReference type="STRING" id="70415.A0A5S6Q7L6"/>
<keyword evidence="3 4" id="KW-0067">ATP-binding</keyword>
<keyword evidence="5" id="KW-0418">Kinase</keyword>
<name>A0A5S6Q7L6_TRIMR</name>
<reference evidence="8" key="1">
    <citation type="submission" date="2019-12" db="UniProtKB">
        <authorList>
            <consortium name="WormBaseParasite"/>
        </authorList>
    </citation>
    <scope>IDENTIFICATION</scope>
</reference>
<evidence type="ECO:0000256" key="5">
    <source>
        <dbReference type="RuleBase" id="RU000304"/>
    </source>
</evidence>
<dbReference type="EC" id="2.7.11.1" evidence="1"/>
<dbReference type="InterPro" id="IPR000719">
    <property type="entry name" value="Prot_kinase_dom"/>
</dbReference>
<organism evidence="7 8">
    <name type="scientific">Trichuris muris</name>
    <name type="common">Mouse whipworm</name>
    <dbReference type="NCBI Taxonomy" id="70415"/>
    <lineage>
        <taxon>Eukaryota</taxon>
        <taxon>Metazoa</taxon>
        <taxon>Ecdysozoa</taxon>
        <taxon>Nematoda</taxon>
        <taxon>Enoplea</taxon>
        <taxon>Dorylaimia</taxon>
        <taxon>Trichinellida</taxon>
        <taxon>Trichuridae</taxon>
        <taxon>Trichuris</taxon>
    </lineage>
</organism>
<comment type="similarity">
    <text evidence="5">Belongs to the protein kinase superfamily.</text>
</comment>
<evidence type="ECO:0000256" key="1">
    <source>
        <dbReference type="ARBA" id="ARBA00012513"/>
    </source>
</evidence>
<evidence type="ECO:0000256" key="2">
    <source>
        <dbReference type="ARBA" id="ARBA00022741"/>
    </source>
</evidence>
<keyword evidence="2 4" id="KW-0547">Nucleotide-binding</keyword>
<accession>A0A5S6Q7L6</accession>
<sequence length="388" mass="44417">MKEEAFSRAKIMVNDDGIVLEDVIVGRRNRLIRRIGSGSFGDVFEAVDLRSKRNVAVKIDYEASTSGCTELQHEHNVYLALKKGYWIPRTMWFGVVRGRFALVMELLDTNLEQLRQSYNGRLPLPMIIGLANQMLNALEFVHNRGFVHRDVKPENFLLGLGRQRSHVYLTDFGLAKRWDAPQTKCPYEQEGREPFAGTVRYTSINAHLGLFPARADDLESLGYILLVFYLGTLPWWHTRGYTKNQFRRKVCDHKLLLIAKKLHLGCPKEFVDFIVRARESWEISRRPVQRMNMNIQEISFQEMLAVEMRPLAKNELDFGDAVNNRSFDEPPSVPPCICAVGDLHDSTLLGGGKGRTVLPKLQRPRSGHFFRHLLDLSSAIQLSVRIAV</sequence>
<proteinExistence type="inferred from homology"/>
<keyword evidence="5" id="KW-0723">Serine/threonine-protein kinase</keyword>
<evidence type="ECO:0000256" key="4">
    <source>
        <dbReference type="PROSITE-ProRule" id="PRU10141"/>
    </source>
</evidence>
<dbReference type="Proteomes" id="UP000046395">
    <property type="component" value="Unassembled WGS sequence"/>
</dbReference>
<feature type="domain" description="Protein kinase" evidence="6">
    <location>
        <begin position="29"/>
        <end position="304"/>
    </location>
</feature>
<dbReference type="GO" id="GO:0004674">
    <property type="term" value="F:protein serine/threonine kinase activity"/>
    <property type="evidence" value="ECO:0007669"/>
    <property type="project" value="UniProtKB-KW"/>
</dbReference>
<evidence type="ECO:0000256" key="3">
    <source>
        <dbReference type="ARBA" id="ARBA00022840"/>
    </source>
</evidence>
<dbReference type="InterPro" id="IPR011009">
    <property type="entry name" value="Kinase-like_dom_sf"/>
</dbReference>
<evidence type="ECO:0000259" key="6">
    <source>
        <dbReference type="PROSITE" id="PS50011"/>
    </source>
</evidence>
<dbReference type="Pfam" id="PF00069">
    <property type="entry name" value="Pkinase"/>
    <property type="match status" value="1"/>
</dbReference>